<dbReference type="SUPFAM" id="SSF51445">
    <property type="entry name" value="(Trans)glycosidases"/>
    <property type="match status" value="1"/>
</dbReference>
<dbReference type="PANTHER" id="PTHR46066">
    <property type="entry name" value="CHITINASE DOMAIN-CONTAINING PROTEIN 1 FAMILY MEMBER"/>
    <property type="match status" value="1"/>
</dbReference>
<dbReference type="GO" id="GO:0012505">
    <property type="term" value="C:endomembrane system"/>
    <property type="evidence" value="ECO:0007669"/>
    <property type="project" value="TreeGrafter"/>
</dbReference>
<organism evidence="10 11">
    <name type="scientific">Anabarilius grahami</name>
    <name type="common">Kanglang fish</name>
    <name type="synonym">Barilius grahami</name>
    <dbReference type="NCBI Taxonomy" id="495550"/>
    <lineage>
        <taxon>Eukaryota</taxon>
        <taxon>Metazoa</taxon>
        <taxon>Chordata</taxon>
        <taxon>Craniata</taxon>
        <taxon>Vertebrata</taxon>
        <taxon>Euteleostomi</taxon>
        <taxon>Actinopterygii</taxon>
        <taxon>Neopterygii</taxon>
        <taxon>Teleostei</taxon>
        <taxon>Ostariophysi</taxon>
        <taxon>Cypriniformes</taxon>
        <taxon>Xenocyprididae</taxon>
        <taxon>Xenocypridinae</taxon>
        <taxon>Xenocypridinae incertae sedis</taxon>
        <taxon>Anabarilius</taxon>
    </lineage>
</organism>
<evidence type="ECO:0000256" key="6">
    <source>
        <dbReference type="ARBA" id="ARBA00023228"/>
    </source>
</evidence>
<evidence type="ECO:0000256" key="1">
    <source>
        <dbReference type="ARBA" id="ARBA00004371"/>
    </source>
</evidence>
<evidence type="ECO:0000256" key="5">
    <source>
        <dbReference type="ARBA" id="ARBA00022729"/>
    </source>
</evidence>
<dbReference type="FunFam" id="3.10.50.10:FF:000002">
    <property type="entry name" value="Chitinase domain-containing protein 1"/>
    <property type="match status" value="1"/>
</dbReference>
<sequence length="203" mass="22918">MRADLAFLPFCLLLPVVRGTLSKTDAKKASKIQEVEVRQFCGMHISGQPGMFGREDFEKLAPVVDAFSLMTYDYSGPGRPGPSAPLPWVRECVLQLAPHTQWRHKILLGINMYGLDFSSHGGAEPLLGGRYIELLKEVKPKLQWDENTGEHFFNYKRNNGVKHVVYYPTLKFLELRIALAAELGTGISVWELGQGLDYFYDLL</sequence>
<dbReference type="GO" id="GO:0005576">
    <property type="term" value="C:extracellular region"/>
    <property type="evidence" value="ECO:0007669"/>
    <property type="project" value="UniProtKB-SubCell"/>
</dbReference>
<dbReference type="GO" id="GO:0070492">
    <property type="term" value="F:oligosaccharide binding"/>
    <property type="evidence" value="ECO:0007669"/>
    <property type="project" value="TreeGrafter"/>
</dbReference>
<accession>A0A3N0XIN3</accession>
<dbReference type="InterPro" id="IPR029070">
    <property type="entry name" value="Chitinase_insertion_sf"/>
</dbReference>
<name>A0A3N0XIN3_ANAGA</name>
<dbReference type="EMBL" id="RJVU01072345">
    <property type="protein sequence ID" value="ROI37075.1"/>
    <property type="molecule type" value="Genomic_DNA"/>
</dbReference>
<comment type="similarity">
    <text evidence="3">Belongs to the glycosyl hydrolase 18 family.</text>
</comment>
<evidence type="ECO:0000256" key="3">
    <source>
        <dbReference type="ARBA" id="ARBA00009336"/>
    </source>
</evidence>
<comment type="subcellular location">
    <subcellularLocation>
        <location evidence="1">Lysosome</location>
    </subcellularLocation>
    <subcellularLocation>
        <location evidence="2">Secreted</location>
    </subcellularLocation>
</comment>
<dbReference type="PANTHER" id="PTHR46066:SF2">
    <property type="entry name" value="CHITINASE DOMAIN-CONTAINING PROTEIN 1"/>
    <property type="match status" value="1"/>
</dbReference>
<feature type="signal peptide" evidence="8">
    <location>
        <begin position="1"/>
        <end position="19"/>
    </location>
</feature>
<proteinExistence type="inferred from homology"/>
<evidence type="ECO:0000256" key="4">
    <source>
        <dbReference type="ARBA" id="ARBA00022525"/>
    </source>
</evidence>
<dbReference type="Pfam" id="PF00704">
    <property type="entry name" value="Glyco_hydro_18"/>
    <property type="match status" value="1"/>
</dbReference>
<dbReference type="GO" id="GO:0005975">
    <property type="term" value="P:carbohydrate metabolic process"/>
    <property type="evidence" value="ECO:0007669"/>
    <property type="project" value="InterPro"/>
</dbReference>
<dbReference type="Gene3D" id="3.10.50.10">
    <property type="match status" value="1"/>
</dbReference>
<evidence type="ECO:0000256" key="8">
    <source>
        <dbReference type="SAM" id="SignalP"/>
    </source>
</evidence>
<dbReference type="Proteomes" id="UP000281406">
    <property type="component" value="Unassembled WGS sequence"/>
</dbReference>
<dbReference type="OrthoDB" id="10254444at2759"/>
<feature type="domain" description="GH18" evidence="9">
    <location>
        <begin position="1"/>
        <end position="203"/>
    </location>
</feature>
<dbReference type="InterPro" id="IPR001223">
    <property type="entry name" value="Glyco_hydro18_cat"/>
</dbReference>
<protein>
    <recommendedName>
        <fullName evidence="7">Chitinase domain-containing protein 1</fullName>
    </recommendedName>
</protein>
<evidence type="ECO:0000259" key="9">
    <source>
        <dbReference type="PROSITE" id="PS51910"/>
    </source>
</evidence>
<keyword evidence="5 8" id="KW-0732">Signal</keyword>
<evidence type="ECO:0000313" key="10">
    <source>
        <dbReference type="EMBL" id="ROI37075.1"/>
    </source>
</evidence>
<keyword evidence="11" id="KW-1185">Reference proteome</keyword>
<keyword evidence="4" id="KW-0964">Secreted</keyword>
<feature type="chain" id="PRO_5018241844" description="Chitinase domain-containing protein 1" evidence="8">
    <location>
        <begin position="20"/>
        <end position="203"/>
    </location>
</feature>
<gene>
    <name evidence="10" type="ORF">DPX16_3013</name>
</gene>
<comment type="caution">
    <text evidence="10">The sequence shown here is derived from an EMBL/GenBank/DDBJ whole genome shotgun (WGS) entry which is preliminary data.</text>
</comment>
<evidence type="ECO:0000313" key="11">
    <source>
        <dbReference type="Proteomes" id="UP000281406"/>
    </source>
</evidence>
<evidence type="ECO:0000256" key="2">
    <source>
        <dbReference type="ARBA" id="ARBA00004613"/>
    </source>
</evidence>
<keyword evidence="6" id="KW-0458">Lysosome</keyword>
<dbReference type="GO" id="GO:0005764">
    <property type="term" value="C:lysosome"/>
    <property type="evidence" value="ECO:0007669"/>
    <property type="project" value="UniProtKB-SubCell"/>
</dbReference>
<reference evidence="10 11" key="1">
    <citation type="submission" date="2018-10" db="EMBL/GenBank/DDBJ databases">
        <title>Genome assembly for a Yunnan-Guizhou Plateau 3E fish, Anabarilius grahami (Regan), and its evolutionary and genetic applications.</title>
        <authorList>
            <person name="Jiang W."/>
        </authorList>
    </citation>
    <scope>NUCLEOTIDE SEQUENCE [LARGE SCALE GENOMIC DNA]</scope>
    <source>
        <strain evidence="10">AG-KIZ</strain>
        <tissue evidence="10">Muscle</tissue>
    </source>
</reference>
<evidence type="ECO:0000256" key="7">
    <source>
        <dbReference type="ARBA" id="ARBA00040976"/>
    </source>
</evidence>
<dbReference type="AlphaFoldDB" id="A0A3N0XIN3"/>
<dbReference type="PROSITE" id="PS51910">
    <property type="entry name" value="GH18_2"/>
    <property type="match status" value="1"/>
</dbReference>
<dbReference type="InterPro" id="IPR017853">
    <property type="entry name" value="GH"/>
</dbReference>
<dbReference type="Gene3D" id="3.20.20.80">
    <property type="entry name" value="Glycosidases"/>
    <property type="match status" value="1"/>
</dbReference>